<comment type="caution">
    <text evidence="9">The sequence shown here is derived from an EMBL/GenBank/DDBJ whole genome shotgun (WGS) entry which is preliminary data.</text>
</comment>
<organism evidence="9 10">
    <name type="scientific">Ottowia thiooxydans</name>
    <dbReference type="NCBI Taxonomy" id="219182"/>
    <lineage>
        <taxon>Bacteria</taxon>
        <taxon>Pseudomonadati</taxon>
        <taxon>Pseudomonadota</taxon>
        <taxon>Betaproteobacteria</taxon>
        <taxon>Burkholderiales</taxon>
        <taxon>Comamonadaceae</taxon>
        <taxon>Ottowia</taxon>
    </lineage>
</organism>
<dbReference type="InterPro" id="IPR021797">
    <property type="entry name" value="Wzy_C_2"/>
</dbReference>
<evidence type="ECO:0000256" key="2">
    <source>
        <dbReference type="ARBA" id="ARBA00022692"/>
    </source>
</evidence>
<accession>A0ABV2QB67</accession>
<evidence type="ECO:0000259" key="8">
    <source>
        <dbReference type="Pfam" id="PF15864"/>
    </source>
</evidence>
<comment type="subcellular location">
    <subcellularLocation>
        <location evidence="1">Membrane</location>
        <topology evidence="1">Multi-pass membrane protein</topology>
    </subcellularLocation>
</comment>
<sequence>MPLRFLSAVLIALPWLWPITAGPAATMVPYLASAGMGALLLAIWPARDRADGAAMVAWSWLAAALLSSLIALLQYFDLELPLYPVVNIAQPGQAFGNLRQPNQLATLLIIGLLALRWLLQMHRLAALNASWMATLLLVALAATASRVGLVELAVLGVVVLWWSRHVAGGRRRLLVAIAALAVFVLAAMALPVLIQNAEGVAGRDVLDRLRNAESTCGSRLILWNNVLHLIGQKPWFGWGWGELDYAHYITLYDGPRFCHILDNAHNLPLHLAVELGVPVALLTCSLAAWLVWRSKPWNESDPTRQLAWGVLGAVAIHSMVEYPLWYGPFQIAAALCIWLLWKPKQTAIHNGTANWRNAAAAAMMVAVVYAAWDYHRISQLFVPFEERAAAYQDNTLGQAHRSWLFSGVVGFAEVTTLPLTRESAPRVLHLALSSLHFSPEPRVITKVIESASMLEQDQLALAHMARFRAAFPAPYKAWTEINALATEILPP</sequence>
<dbReference type="InterPro" id="IPR007016">
    <property type="entry name" value="O-antigen_ligase-rel_domated"/>
</dbReference>
<feature type="transmembrane region" description="Helical" evidence="5">
    <location>
        <begin position="58"/>
        <end position="76"/>
    </location>
</feature>
<reference evidence="9 10" key="1">
    <citation type="submission" date="2024-06" db="EMBL/GenBank/DDBJ databases">
        <title>Sorghum-associated microbial communities from plants grown in Nebraska, USA.</title>
        <authorList>
            <person name="Schachtman D."/>
        </authorList>
    </citation>
    <scope>NUCLEOTIDE SEQUENCE [LARGE SCALE GENOMIC DNA]</scope>
    <source>
        <strain evidence="9 10">2709</strain>
    </source>
</reference>
<evidence type="ECO:0000256" key="1">
    <source>
        <dbReference type="ARBA" id="ARBA00004141"/>
    </source>
</evidence>
<feature type="transmembrane region" description="Helical" evidence="5">
    <location>
        <begin position="353"/>
        <end position="372"/>
    </location>
</feature>
<protein>
    <submittedName>
        <fullName evidence="9">O-antigen ligase</fullName>
    </submittedName>
</protein>
<evidence type="ECO:0000313" key="10">
    <source>
        <dbReference type="Proteomes" id="UP001549320"/>
    </source>
</evidence>
<feature type="transmembrane region" description="Helical" evidence="5">
    <location>
        <begin position="324"/>
        <end position="341"/>
    </location>
</feature>
<feature type="transmembrane region" description="Helical" evidence="5">
    <location>
        <begin position="271"/>
        <end position="292"/>
    </location>
</feature>
<dbReference type="InterPro" id="IPR031726">
    <property type="entry name" value="PglL_A"/>
</dbReference>
<dbReference type="Pfam" id="PF15864">
    <property type="entry name" value="PglL_A"/>
    <property type="match status" value="1"/>
</dbReference>
<evidence type="ECO:0000259" key="6">
    <source>
        <dbReference type="Pfam" id="PF04932"/>
    </source>
</evidence>
<dbReference type="RefSeq" id="WP_354445378.1">
    <property type="nucleotide sequence ID" value="NZ_JBEPSH010000006.1"/>
</dbReference>
<dbReference type="PANTHER" id="PTHR37422:SF21">
    <property type="entry name" value="EXOQ-LIKE PROTEIN"/>
    <property type="match status" value="1"/>
</dbReference>
<feature type="transmembrane region" description="Helical" evidence="5">
    <location>
        <begin position="173"/>
        <end position="194"/>
    </location>
</feature>
<name>A0ABV2QB67_9BURK</name>
<gene>
    <name evidence="9" type="ORF">ABIE13_003395</name>
</gene>
<keyword evidence="2 5" id="KW-0812">Transmembrane</keyword>
<dbReference type="Proteomes" id="UP001549320">
    <property type="component" value="Unassembled WGS sequence"/>
</dbReference>
<dbReference type="PANTHER" id="PTHR37422">
    <property type="entry name" value="TEICHURONIC ACID BIOSYNTHESIS PROTEIN TUAE"/>
    <property type="match status" value="1"/>
</dbReference>
<dbReference type="Pfam" id="PF11846">
    <property type="entry name" value="Wzy_C_2"/>
    <property type="match status" value="1"/>
</dbReference>
<feature type="domain" description="Virulence factor membrane-bound polymerase C-terminal" evidence="7">
    <location>
        <begin position="306"/>
        <end position="481"/>
    </location>
</feature>
<dbReference type="InterPro" id="IPR051533">
    <property type="entry name" value="WaaL-like"/>
</dbReference>
<feature type="transmembrane region" description="Helical" evidence="5">
    <location>
        <begin position="103"/>
        <end position="119"/>
    </location>
</feature>
<feature type="domain" description="Protein glycosylation ligase" evidence="8">
    <location>
        <begin position="94"/>
        <end position="119"/>
    </location>
</feature>
<dbReference type="GO" id="GO:0016874">
    <property type="term" value="F:ligase activity"/>
    <property type="evidence" value="ECO:0007669"/>
    <property type="project" value="UniProtKB-KW"/>
</dbReference>
<keyword evidence="10" id="KW-1185">Reference proteome</keyword>
<evidence type="ECO:0000256" key="3">
    <source>
        <dbReference type="ARBA" id="ARBA00022989"/>
    </source>
</evidence>
<evidence type="ECO:0000256" key="4">
    <source>
        <dbReference type="ARBA" id="ARBA00023136"/>
    </source>
</evidence>
<keyword evidence="3 5" id="KW-1133">Transmembrane helix</keyword>
<dbReference type="Pfam" id="PF04932">
    <property type="entry name" value="Wzy_C"/>
    <property type="match status" value="1"/>
</dbReference>
<keyword evidence="9" id="KW-0436">Ligase</keyword>
<proteinExistence type="predicted"/>
<evidence type="ECO:0000259" key="7">
    <source>
        <dbReference type="Pfam" id="PF11846"/>
    </source>
</evidence>
<evidence type="ECO:0000256" key="5">
    <source>
        <dbReference type="SAM" id="Phobius"/>
    </source>
</evidence>
<feature type="transmembrane region" description="Helical" evidence="5">
    <location>
        <begin position="31"/>
        <end position="46"/>
    </location>
</feature>
<dbReference type="EMBL" id="JBEPSH010000006">
    <property type="protein sequence ID" value="MET4578279.1"/>
    <property type="molecule type" value="Genomic_DNA"/>
</dbReference>
<feature type="transmembrane region" description="Helical" evidence="5">
    <location>
        <begin position="131"/>
        <end position="161"/>
    </location>
</feature>
<feature type="domain" description="O-antigen ligase-related" evidence="6">
    <location>
        <begin position="133"/>
        <end position="283"/>
    </location>
</feature>
<evidence type="ECO:0000313" key="9">
    <source>
        <dbReference type="EMBL" id="MET4578279.1"/>
    </source>
</evidence>
<keyword evidence="4 5" id="KW-0472">Membrane</keyword>